<dbReference type="EMBL" id="JBBWUH010000006">
    <property type="protein sequence ID" value="KAK8164103.1"/>
    <property type="molecule type" value="Genomic_DNA"/>
</dbReference>
<gene>
    <name evidence="2" type="ORF">IWX90DRAFT_415898</name>
</gene>
<feature type="compositionally biased region" description="Basic and acidic residues" evidence="1">
    <location>
        <begin position="119"/>
        <end position="145"/>
    </location>
</feature>
<feature type="region of interest" description="Disordered" evidence="1">
    <location>
        <begin position="77"/>
        <end position="145"/>
    </location>
</feature>
<feature type="compositionally biased region" description="Polar residues" evidence="1">
    <location>
        <begin position="106"/>
        <end position="115"/>
    </location>
</feature>
<comment type="caution">
    <text evidence="2">The sequence shown here is derived from an EMBL/GenBank/DDBJ whole genome shotgun (WGS) entry which is preliminary data.</text>
</comment>
<evidence type="ECO:0000313" key="2">
    <source>
        <dbReference type="EMBL" id="KAK8164103.1"/>
    </source>
</evidence>
<evidence type="ECO:0000256" key="1">
    <source>
        <dbReference type="SAM" id="MobiDB-lite"/>
    </source>
</evidence>
<feature type="region of interest" description="Disordered" evidence="1">
    <location>
        <begin position="181"/>
        <end position="213"/>
    </location>
</feature>
<evidence type="ECO:0000313" key="3">
    <source>
        <dbReference type="Proteomes" id="UP001456524"/>
    </source>
</evidence>
<protein>
    <submittedName>
        <fullName evidence="2">Uncharacterized protein</fullName>
    </submittedName>
</protein>
<feature type="region of interest" description="Disordered" evidence="1">
    <location>
        <begin position="299"/>
        <end position="325"/>
    </location>
</feature>
<accession>A0ABR1XQZ9</accession>
<feature type="compositionally biased region" description="Acidic residues" evidence="1">
    <location>
        <begin position="191"/>
        <end position="202"/>
    </location>
</feature>
<sequence length="325" mass="36326">MASTWGAAVRAVHLKVHPRPLAIGESREFLRVLQQFGEVTMFRHLKAASHTYLAIFRHEDAASKLLKASPLRVTLDPILPDPDAAENHPLQQKRSSKARTPGPSEATGNPTSDGQDTAEDSHLRKDLEGPEFKLDTSRRKKGHEEMTRASKILFEALDAIDVQREAQGDLSFDALVGATKKPEHRNRDLGAEEDGSAQDDGPENNPPQPLRPREFDITIDVSDRNHRDAISSQVFWSTFTPKVKSLSFLDLTNQGVSPNIADVSMHSQPAYRVFEKTRRHAEMKPTLMQLWDAGPDGKKLLSEWSNKVNPKKASLKPRTKPENET</sequence>
<name>A0ABR1XQZ9_9PEZI</name>
<keyword evidence="3" id="KW-1185">Reference proteome</keyword>
<proteinExistence type="predicted"/>
<dbReference type="Proteomes" id="UP001456524">
    <property type="component" value="Unassembled WGS sequence"/>
</dbReference>
<feature type="compositionally biased region" description="Basic residues" evidence="1">
    <location>
        <begin position="309"/>
        <end position="318"/>
    </location>
</feature>
<organism evidence="2 3">
    <name type="scientific">Phyllosticta citrichinensis</name>
    <dbReference type="NCBI Taxonomy" id="1130410"/>
    <lineage>
        <taxon>Eukaryota</taxon>
        <taxon>Fungi</taxon>
        <taxon>Dikarya</taxon>
        <taxon>Ascomycota</taxon>
        <taxon>Pezizomycotina</taxon>
        <taxon>Dothideomycetes</taxon>
        <taxon>Dothideomycetes incertae sedis</taxon>
        <taxon>Botryosphaeriales</taxon>
        <taxon>Phyllostictaceae</taxon>
        <taxon>Phyllosticta</taxon>
    </lineage>
</organism>
<reference evidence="2 3" key="1">
    <citation type="journal article" date="2022" name="G3 (Bethesda)">
        <title>Enemy or ally: a genomic approach to elucidate the lifestyle of Phyllosticta citrichinaensis.</title>
        <authorList>
            <person name="Buijs V.A."/>
            <person name="Groenewald J.Z."/>
            <person name="Haridas S."/>
            <person name="LaButti K.M."/>
            <person name="Lipzen A."/>
            <person name="Martin F.M."/>
            <person name="Barry K."/>
            <person name="Grigoriev I.V."/>
            <person name="Crous P.W."/>
            <person name="Seidl M.F."/>
        </authorList>
    </citation>
    <scope>NUCLEOTIDE SEQUENCE [LARGE SCALE GENOMIC DNA]</scope>
    <source>
        <strain evidence="2 3">CBS 129764</strain>
    </source>
</reference>